<dbReference type="PANTHER" id="PTHR42852:SF18">
    <property type="entry name" value="CHROMOSOME UNDETERMINED SCAFFOLD_47, WHOLE GENOME SHOTGUN SEQUENCE"/>
    <property type="match status" value="1"/>
</dbReference>
<evidence type="ECO:0000313" key="3">
    <source>
        <dbReference type="EMBL" id="BBO32986.1"/>
    </source>
</evidence>
<evidence type="ECO:0000313" key="4">
    <source>
        <dbReference type="Proteomes" id="UP000326837"/>
    </source>
</evidence>
<dbReference type="PROSITE" id="PS51257">
    <property type="entry name" value="PROKAR_LIPOPROTEIN"/>
    <property type="match status" value="1"/>
</dbReference>
<sequence length="212" mass="22044">MIERAWPRLAATMIAVACGAATLSSTGCGGPASAPAAADSVAVSSTVSHEQGEVKPPAADVAIELQPVDRAAFDALVAEQKGKVVLVDFWATWCIPCLAQLPHTAEVAKKHADDGLVVMTVSLDEPEDGAKAAAQLAKRVGDAPVMHLHSNLGGGSEAMEAFEITSGSAPHYKLYDRSGKLREVFEVDPAAERAFTAEDIDAAVEKLLKEAG</sequence>
<dbReference type="SUPFAM" id="SSF52833">
    <property type="entry name" value="Thioredoxin-like"/>
    <property type="match status" value="1"/>
</dbReference>
<evidence type="ECO:0000256" key="1">
    <source>
        <dbReference type="SAM" id="SignalP"/>
    </source>
</evidence>
<dbReference type="PROSITE" id="PS51352">
    <property type="entry name" value="THIOREDOXIN_2"/>
    <property type="match status" value="1"/>
</dbReference>
<protein>
    <recommendedName>
        <fullName evidence="2">Thioredoxin domain-containing protein</fullName>
    </recommendedName>
</protein>
<proteinExistence type="predicted"/>
<dbReference type="EMBL" id="AP021861">
    <property type="protein sequence ID" value="BBO32986.1"/>
    <property type="molecule type" value="Genomic_DNA"/>
</dbReference>
<name>A0A5K7XF78_9BACT</name>
<feature type="signal peptide" evidence="1">
    <location>
        <begin position="1"/>
        <end position="20"/>
    </location>
</feature>
<dbReference type="Gene3D" id="3.40.30.10">
    <property type="entry name" value="Glutaredoxin"/>
    <property type="match status" value="1"/>
</dbReference>
<dbReference type="InterPro" id="IPR013766">
    <property type="entry name" value="Thioredoxin_domain"/>
</dbReference>
<dbReference type="InterPro" id="IPR013740">
    <property type="entry name" value="Redoxin"/>
</dbReference>
<dbReference type="PANTHER" id="PTHR42852">
    <property type="entry name" value="THIOL:DISULFIDE INTERCHANGE PROTEIN DSBE"/>
    <property type="match status" value="1"/>
</dbReference>
<dbReference type="KEGG" id="lpav:PLANPX_2598"/>
<reference evidence="4" key="1">
    <citation type="submission" date="2019-10" db="EMBL/GenBank/DDBJ databases">
        <title>Lacipirellula parvula gen. nov., sp. nov., representing a lineage of planctomycetes widespread in freshwater anoxic habitats, and description of the family Lacipirellulaceae.</title>
        <authorList>
            <person name="Dedysh S.N."/>
            <person name="Kulichevskaya I.S."/>
            <person name="Beletsky A.V."/>
            <person name="Rakitin A.L."/>
            <person name="Mardanov A.V."/>
            <person name="Ivanova A.A."/>
            <person name="Saltykova V.X."/>
            <person name="Rijpstra W.I.C."/>
            <person name="Sinninghe Damste J.S."/>
            <person name="Ravin N.V."/>
        </authorList>
    </citation>
    <scope>NUCLEOTIDE SEQUENCE [LARGE SCALE GENOMIC DNA]</scope>
    <source>
        <strain evidence="4">PX69</strain>
    </source>
</reference>
<dbReference type="Proteomes" id="UP000326837">
    <property type="component" value="Chromosome"/>
</dbReference>
<feature type="chain" id="PRO_5025001975" description="Thioredoxin domain-containing protein" evidence="1">
    <location>
        <begin position="21"/>
        <end position="212"/>
    </location>
</feature>
<dbReference type="GO" id="GO:0016491">
    <property type="term" value="F:oxidoreductase activity"/>
    <property type="evidence" value="ECO:0007669"/>
    <property type="project" value="InterPro"/>
</dbReference>
<dbReference type="AlphaFoldDB" id="A0A5K7XF78"/>
<keyword evidence="4" id="KW-1185">Reference proteome</keyword>
<organism evidence="3 4">
    <name type="scientific">Lacipirellula parvula</name>
    <dbReference type="NCBI Taxonomy" id="2650471"/>
    <lineage>
        <taxon>Bacteria</taxon>
        <taxon>Pseudomonadati</taxon>
        <taxon>Planctomycetota</taxon>
        <taxon>Planctomycetia</taxon>
        <taxon>Pirellulales</taxon>
        <taxon>Lacipirellulaceae</taxon>
        <taxon>Lacipirellula</taxon>
    </lineage>
</organism>
<dbReference type="InterPro" id="IPR050553">
    <property type="entry name" value="Thioredoxin_ResA/DsbE_sf"/>
</dbReference>
<keyword evidence="1" id="KW-0732">Signal</keyword>
<gene>
    <name evidence="3" type="ORF">PLANPX_2598</name>
</gene>
<dbReference type="InterPro" id="IPR036249">
    <property type="entry name" value="Thioredoxin-like_sf"/>
</dbReference>
<evidence type="ECO:0000259" key="2">
    <source>
        <dbReference type="PROSITE" id="PS51352"/>
    </source>
</evidence>
<feature type="domain" description="Thioredoxin" evidence="2">
    <location>
        <begin position="32"/>
        <end position="209"/>
    </location>
</feature>
<dbReference type="Pfam" id="PF08534">
    <property type="entry name" value="Redoxin"/>
    <property type="match status" value="1"/>
</dbReference>
<accession>A0A5K7XF78</accession>
<dbReference type="CDD" id="cd02966">
    <property type="entry name" value="TlpA_like_family"/>
    <property type="match status" value="1"/>
</dbReference>
<dbReference type="RefSeq" id="WP_172991997.1">
    <property type="nucleotide sequence ID" value="NZ_AP021861.1"/>
</dbReference>